<reference evidence="1" key="1">
    <citation type="submission" date="2021-02" db="EMBL/GenBank/DDBJ databases">
        <authorList>
            <person name="Palmer J.M."/>
        </authorList>
    </citation>
    <scope>NUCLEOTIDE SEQUENCE</scope>
    <source>
        <strain evidence="1">SCRP734</strain>
    </source>
</reference>
<evidence type="ECO:0000313" key="2">
    <source>
        <dbReference type="Proteomes" id="UP000694044"/>
    </source>
</evidence>
<protein>
    <submittedName>
        <fullName evidence="1">Uncharacterized protein</fullName>
    </submittedName>
</protein>
<keyword evidence="2" id="KW-1185">Reference proteome</keyword>
<comment type="caution">
    <text evidence="1">The sequence shown here is derived from an EMBL/GenBank/DDBJ whole genome shotgun (WGS) entry which is preliminary data.</text>
</comment>
<evidence type="ECO:0000313" key="1">
    <source>
        <dbReference type="EMBL" id="KAG7377767.1"/>
    </source>
</evidence>
<gene>
    <name evidence="1" type="ORF">PHYPSEUDO_011044</name>
</gene>
<accession>A0A8T1V901</accession>
<organism evidence="1 2">
    <name type="scientific">Phytophthora pseudosyringae</name>
    <dbReference type="NCBI Taxonomy" id="221518"/>
    <lineage>
        <taxon>Eukaryota</taxon>
        <taxon>Sar</taxon>
        <taxon>Stramenopiles</taxon>
        <taxon>Oomycota</taxon>
        <taxon>Peronosporomycetes</taxon>
        <taxon>Peronosporales</taxon>
        <taxon>Peronosporaceae</taxon>
        <taxon>Phytophthora</taxon>
    </lineage>
</organism>
<name>A0A8T1V901_9STRA</name>
<dbReference type="EMBL" id="JAGDFM010000484">
    <property type="protein sequence ID" value="KAG7377767.1"/>
    <property type="molecule type" value="Genomic_DNA"/>
</dbReference>
<proteinExistence type="predicted"/>
<dbReference type="Proteomes" id="UP000694044">
    <property type="component" value="Unassembled WGS sequence"/>
</dbReference>
<dbReference type="AlphaFoldDB" id="A0A8T1V901"/>
<sequence>MSKTDTPSLLGSLPYTQLAPTLETSLRPVRQGIRVPAGRYSTYWSICCDCLAILPPQPRAAPPLKLVGCGAKAEVRPRCWLKLPLCAPHHARMTISAPCRTMIFADGAVHTASRARDPLAEGSVPRASRSHDLERVLRLQTTRRRPMRGMGAWPRPIAAVHWPTPISRSVEDVVVFTRGFSYQAISPVQGPWNSSLHLAFVCHWAPVSLSFLEWLAPPHLPTLSLPFVRVAPPPLTACLSIAQEQSAAAASEQRIRLFVGCPRTARPQASLQIQRQRD</sequence>